<gene>
    <name evidence="2" type="ORF">JQC75_00680</name>
</gene>
<evidence type="ECO:0000259" key="1">
    <source>
        <dbReference type="Pfam" id="PF08241"/>
    </source>
</evidence>
<dbReference type="PANTHER" id="PTHR43861">
    <property type="entry name" value="TRANS-ACONITATE 2-METHYLTRANSFERASE-RELATED"/>
    <property type="match status" value="1"/>
</dbReference>
<evidence type="ECO:0000313" key="2">
    <source>
        <dbReference type="EMBL" id="QRH01995.1"/>
    </source>
</evidence>
<feature type="domain" description="Methyltransferase type 11" evidence="1">
    <location>
        <begin position="54"/>
        <end position="156"/>
    </location>
</feature>
<dbReference type="Proteomes" id="UP000596252">
    <property type="component" value="Chromosome"/>
</dbReference>
<dbReference type="InterPro" id="IPR013216">
    <property type="entry name" value="Methyltransf_11"/>
</dbReference>
<keyword evidence="2" id="KW-0489">Methyltransferase</keyword>
<name>A0ABX7G3T1_9GAMM</name>
<dbReference type="EMBL" id="CP069213">
    <property type="protein sequence ID" value="QRH01995.1"/>
    <property type="molecule type" value="Genomic_DNA"/>
</dbReference>
<dbReference type="CDD" id="cd02440">
    <property type="entry name" value="AdoMet_MTases"/>
    <property type="match status" value="1"/>
</dbReference>
<reference evidence="2 3" key="1">
    <citation type="journal article" date="2012" name="Antonie Van Leeuwenhoek">
        <title>Shewanella litorisediminis sp. nov., a gammaproteobacterium isolated from a tidal flat sediment.</title>
        <authorList>
            <person name="Lee M.H."/>
            <person name="Yoon J.H."/>
        </authorList>
    </citation>
    <scope>NUCLEOTIDE SEQUENCE [LARGE SCALE GENOMIC DNA]</scope>
    <source>
        <strain evidence="2 3">SMK1-12</strain>
    </source>
</reference>
<protein>
    <submittedName>
        <fullName evidence="2">Class I SAM-dependent methyltransferase</fullName>
    </submittedName>
</protein>
<dbReference type="SUPFAM" id="SSF53335">
    <property type="entry name" value="S-adenosyl-L-methionine-dependent methyltransferases"/>
    <property type="match status" value="1"/>
</dbReference>
<sequence length="263" mass="29227">MDDFLSINQRAWDNRTELHLESDFYDMPGFMAGNTSLREIELAELDVRGNSLLHLQCHFGQDTLSWAREGAAAVTGLDLSPKAIAAAEQIAQTLNIEANLGVPVQFVCGNVLDARNLVEGDFDLVYASYGVLCWLPDLTVWANTIASCLKTGGCFYLAEFHPIKSLLDGYDYFHTGKADVEQEGSYTENSRDAENTMVSWSHDLGEVVSALVNAGLVIESLREYDFSPYNCFDNLAEEEPGRFRQRINGKPIPLVFSLKARKA</sequence>
<dbReference type="GO" id="GO:0008168">
    <property type="term" value="F:methyltransferase activity"/>
    <property type="evidence" value="ECO:0007669"/>
    <property type="project" value="UniProtKB-KW"/>
</dbReference>
<evidence type="ECO:0000313" key="3">
    <source>
        <dbReference type="Proteomes" id="UP000596252"/>
    </source>
</evidence>
<dbReference type="InterPro" id="IPR029063">
    <property type="entry name" value="SAM-dependent_MTases_sf"/>
</dbReference>
<dbReference type="Gene3D" id="3.40.50.150">
    <property type="entry name" value="Vaccinia Virus protein VP39"/>
    <property type="match status" value="1"/>
</dbReference>
<proteinExistence type="predicted"/>
<organism evidence="2 3">
    <name type="scientific">Shewanella litorisediminis</name>
    <dbReference type="NCBI Taxonomy" id="1173586"/>
    <lineage>
        <taxon>Bacteria</taxon>
        <taxon>Pseudomonadati</taxon>
        <taxon>Pseudomonadota</taxon>
        <taxon>Gammaproteobacteria</taxon>
        <taxon>Alteromonadales</taxon>
        <taxon>Shewanellaceae</taxon>
        <taxon>Shewanella</taxon>
    </lineage>
</organism>
<keyword evidence="3" id="KW-1185">Reference proteome</keyword>
<dbReference type="RefSeq" id="WP_203325654.1">
    <property type="nucleotide sequence ID" value="NZ_CP069213.1"/>
</dbReference>
<keyword evidence="2" id="KW-0808">Transferase</keyword>
<dbReference type="Pfam" id="PF08241">
    <property type="entry name" value="Methyltransf_11"/>
    <property type="match status" value="1"/>
</dbReference>
<dbReference type="PANTHER" id="PTHR43861:SF1">
    <property type="entry name" value="TRANS-ACONITATE 2-METHYLTRANSFERASE"/>
    <property type="match status" value="1"/>
</dbReference>
<accession>A0ABX7G3T1</accession>
<dbReference type="GO" id="GO:0032259">
    <property type="term" value="P:methylation"/>
    <property type="evidence" value="ECO:0007669"/>
    <property type="project" value="UniProtKB-KW"/>
</dbReference>